<name>A0ABQ9RW07_9PEZI</name>
<dbReference type="RefSeq" id="XP_060340302.1">
    <property type="nucleotide sequence ID" value="XM_060500982.1"/>
</dbReference>
<sequence length="225" mass="24995">MSSSLPSHSKTTGTPAPLPPSFPPPLIDNKDPCPPPVPKLIVGSEGPQGAYLVELLVYNGYPFKDHWAYFVCSQSNSGVGVLIHAAGDVRSGFRFEIKRSYDLRASGRIPSNRIALQWVNSFYFDETTMFNNGTYKVDTLPVCDFEASMHKAKAPEKTLNSVEDMVRAFLSFFLYPRYFIAGETSAGMKVHQRNCQTWIVESAGFLVQDGIFNPEVAVYLNAIKQ</sequence>
<evidence type="ECO:0000313" key="3">
    <source>
        <dbReference type="Proteomes" id="UP001241169"/>
    </source>
</evidence>
<dbReference type="InterPro" id="IPR046670">
    <property type="entry name" value="DUF6540"/>
</dbReference>
<feature type="compositionally biased region" description="Polar residues" evidence="1">
    <location>
        <begin position="1"/>
        <end position="14"/>
    </location>
</feature>
<dbReference type="EMBL" id="MOPA01000029">
    <property type="protein sequence ID" value="KAK1515400.1"/>
    <property type="molecule type" value="Genomic_DNA"/>
</dbReference>
<evidence type="ECO:0000256" key="1">
    <source>
        <dbReference type="SAM" id="MobiDB-lite"/>
    </source>
</evidence>
<organism evidence="2 3">
    <name type="scientific">Colletotrichum paranaense</name>
    <dbReference type="NCBI Taxonomy" id="1914294"/>
    <lineage>
        <taxon>Eukaryota</taxon>
        <taxon>Fungi</taxon>
        <taxon>Dikarya</taxon>
        <taxon>Ascomycota</taxon>
        <taxon>Pezizomycotina</taxon>
        <taxon>Sordariomycetes</taxon>
        <taxon>Hypocreomycetidae</taxon>
        <taxon>Glomerellales</taxon>
        <taxon>Glomerellaceae</taxon>
        <taxon>Colletotrichum</taxon>
        <taxon>Colletotrichum acutatum species complex</taxon>
    </lineage>
</organism>
<dbReference type="Proteomes" id="UP001241169">
    <property type="component" value="Unassembled WGS sequence"/>
</dbReference>
<dbReference type="Pfam" id="PF20174">
    <property type="entry name" value="DUF6540"/>
    <property type="match status" value="1"/>
</dbReference>
<protein>
    <submittedName>
        <fullName evidence="2">Uncharacterized protein</fullName>
    </submittedName>
</protein>
<comment type="caution">
    <text evidence="2">The sequence shown here is derived from an EMBL/GenBank/DDBJ whole genome shotgun (WGS) entry which is preliminary data.</text>
</comment>
<feature type="region of interest" description="Disordered" evidence="1">
    <location>
        <begin position="1"/>
        <end position="29"/>
    </location>
</feature>
<keyword evidence="3" id="KW-1185">Reference proteome</keyword>
<feature type="compositionally biased region" description="Pro residues" evidence="1">
    <location>
        <begin position="16"/>
        <end position="29"/>
    </location>
</feature>
<reference evidence="2 3" key="1">
    <citation type="submission" date="2016-10" db="EMBL/GenBank/DDBJ databases">
        <title>The genome sequence of Colletotrichum fioriniae PJ7.</title>
        <authorList>
            <person name="Baroncelli R."/>
        </authorList>
    </citation>
    <scope>NUCLEOTIDE SEQUENCE [LARGE SCALE GENOMIC DNA]</scope>
    <source>
        <strain evidence="2 3">IMI 384185</strain>
    </source>
</reference>
<accession>A0ABQ9RW07</accession>
<dbReference type="GeneID" id="85384881"/>
<gene>
    <name evidence="2" type="ORF">CPAR01_16738</name>
</gene>
<evidence type="ECO:0000313" key="2">
    <source>
        <dbReference type="EMBL" id="KAK1515400.1"/>
    </source>
</evidence>
<proteinExistence type="predicted"/>